<dbReference type="SMART" id="SM00254">
    <property type="entry name" value="ShKT"/>
    <property type="match status" value="2"/>
</dbReference>
<feature type="chain" id="PRO_5019433908" description="ShKT domain-containing protein" evidence="2">
    <location>
        <begin position="24"/>
        <end position="392"/>
    </location>
</feature>
<feature type="region of interest" description="Disordered" evidence="1">
    <location>
        <begin position="239"/>
        <end position="259"/>
    </location>
</feature>
<reference evidence="4 5" key="1">
    <citation type="submission" date="2019-01" db="EMBL/GenBank/DDBJ databases">
        <title>A draft genome assembly of the solar-powered sea slug Elysia chlorotica.</title>
        <authorList>
            <person name="Cai H."/>
            <person name="Li Q."/>
            <person name="Fang X."/>
            <person name="Li J."/>
            <person name="Curtis N.E."/>
            <person name="Altenburger A."/>
            <person name="Shibata T."/>
            <person name="Feng M."/>
            <person name="Maeda T."/>
            <person name="Schwartz J.A."/>
            <person name="Shigenobu S."/>
            <person name="Lundholm N."/>
            <person name="Nishiyama T."/>
            <person name="Yang H."/>
            <person name="Hasebe M."/>
            <person name="Li S."/>
            <person name="Pierce S.K."/>
            <person name="Wang J."/>
        </authorList>
    </citation>
    <scope>NUCLEOTIDE SEQUENCE [LARGE SCALE GENOMIC DNA]</scope>
    <source>
        <strain evidence="4">EC2010</strain>
        <tissue evidence="4">Whole organism of an adult</tissue>
    </source>
</reference>
<gene>
    <name evidence="4" type="ORF">EGW08_015935</name>
</gene>
<comment type="caution">
    <text evidence="4">The sequence shown here is derived from an EMBL/GenBank/DDBJ whole genome shotgun (WGS) entry which is preliminary data.</text>
</comment>
<evidence type="ECO:0000259" key="3">
    <source>
        <dbReference type="SMART" id="SM00254"/>
    </source>
</evidence>
<evidence type="ECO:0000313" key="4">
    <source>
        <dbReference type="EMBL" id="RUS76311.1"/>
    </source>
</evidence>
<organism evidence="4 5">
    <name type="scientific">Elysia chlorotica</name>
    <name type="common">Eastern emerald elysia</name>
    <name type="synonym">Sea slug</name>
    <dbReference type="NCBI Taxonomy" id="188477"/>
    <lineage>
        <taxon>Eukaryota</taxon>
        <taxon>Metazoa</taxon>
        <taxon>Spiralia</taxon>
        <taxon>Lophotrochozoa</taxon>
        <taxon>Mollusca</taxon>
        <taxon>Gastropoda</taxon>
        <taxon>Heterobranchia</taxon>
        <taxon>Euthyneura</taxon>
        <taxon>Panpulmonata</taxon>
        <taxon>Sacoglossa</taxon>
        <taxon>Placobranchoidea</taxon>
        <taxon>Plakobranchidae</taxon>
        <taxon>Elysia</taxon>
    </lineage>
</organism>
<proteinExistence type="predicted"/>
<keyword evidence="5" id="KW-1185">Reference proteome</keyword>
<evidence type="ECO:0000256" key="1">
    <source>
        <dbReference type="SAM" id="MobiDB-lite"/>
    </source>
</evidence>
<dbReference type="OrthoDB" id="10470131at2759"/>
<accession>A0A433T457</accession>
<evidence type="ECO:0000313" key="5">
    <source>
        <dbReference type="Proteomes" id="UP000271974"/>
    </source>
</evidence>
<sequence>MESSKFTLVFVSLIGGLASLVYSQGHGDTTASVRCYSCHGDSSGSGSFAQCLASPPTTCSPGQWCRVVYNTDWHALPTIGCSSICSDLDGASSKACPLGGHASFLHRCNACCKNDTCVDQITSQLMAQAPVICPTHCAYNHLDDCWQDVQVCQQDQFCQLKIAHHRIEGQCKDTILKPSCDRELVTQGCTLSSLNVLLRSECTVGCCADNYCVGTLLGGVYANAVGNTVLPPISTTTVTTPVPTTTTTTPAPTTTTTTPAPTTVATTIAPYNVYAHLQQECRDHLEPGICNDLKETQSLCKSNGTGLHLDICPETCGVCQAIKEANCHDTVLDGECAKLIADKDICNGPLARYTCPVSCGLCDILVEEKLAAIIASKSNTLATASPIDEPVV</sequence>
<dbReference type="Proteomes" id="UP000271974">
    <property type="component" value="Unassembled WGS sequence"/>
</dbReference>
<feature type="domain" description="ShKT" evidence="3">
    <location>
        <begin position="326"/>
        <end position="363"/>
    </location>
</feature>
<protein>
    <recommendedName>
        <fullName evidence="3">ShKT domain-containing protein</fullName>
    </recommendedName>
</protein>
<name>A0A433T457_ELYCH</name>
<evidence type="ECO:0000256" key="2">
    <source>
        <dbReference type="SAM" id="SignalP"/>
    </source>
</evidence>
<keyword evidence="2" id="KW-0732">Signal</keyword>
<dbReference type="EMBL" id="RQTK01000673">
    <property type="protein sequence ID" value="RUS76311.1"/>
    <property type="molecule type" value="Genomic_DNA"/>
</dbReference>
<dbReference type="AlphaFoldDB" id="A0A433T457"/>
<feature type="signal peptide" evidence="2">
    <location>
        <begin position="1"/>
        <end position="23"/>
    </location>
</feature>
<dbReference type="InterPro" id="IPR003582">
    <property type="entry name" value="ShKT_dom"/>
</dbReference>
<feature type="domain" description="ShKT" evidence="3">
    <location>
        <begin position="280"/>
        <end position="320"/>
    </location>
</feature>